<evidence type="ECO:0000313" key="3">
    <source>
        <dbReference type="Proteomes" id="UP000053144"/>
    </source>
</evidence>
<reference evidence="3" key="1">
    <citation type="journal article" date="2015" name="Proc. Natl. Acad. Sci. U.S.A.">
        <title>Genome sequencing of adzuki bean (Vigna angularis) provides insight into high starch and low fat accumulation and domestication.</title>
        <authorList>
            <person name="Yang K."/>
            <person name="Tian Z."/>
            <person name="Chen C."/>
            <person name="Luo L."/>
            <person name="Zhao B."/>
            <person name="Wang Z."/>
            <person name="Yu L."/>
            <person name="Li Y."/>
            <person name="Sun Y."/>
            <person name="Li W."/>
            <person name="Chen Y."/>
            <person name="Li Y."/>
            <person name="Zhang Y."/>
            <person name="Ai D."/>
            <person name="Zhao J."/>
            <person name="Shang C."/>
            <person name="Ma Y."/>
            <person name="Wu B."/>
            <person name="Wang M."/>
            <person name="Gao L."/>
            <person name="Sun D."/>
            <person name="Zhang P."/>
            <person name="Guo F."/>
            <person name="Wang W."/>
            <person name="Li Y."/>
            <person name="Wang J."/>
            <person name="Varshney R.K."/>
            <person name="Wang J."/>
            <person name="Ling H.Q."/>
            <person name="Wan P."/>
        </authorList>
    </citation>
    <scope>NUCLEOTIDE SEQUENCE</scope>
    <source>
        <strain evidence="3">cv. Jingnong 6</strain>
    </source>
</reference>
<evidence type="ECO:0000256" key="1">
    <source>
        <dbReference type="SAM" id="MobiDB-lite"/>
    </source>
</evidence>
<dbReference type="AlphaFoldDB" id="A0A0L9T6E8"/>
<proteinExistence type="predicted"/>
<protein>
    <submittedName>
        <fullName evidence="2">Uncharacterized protein</fullName>
    </submittedName>
</protein>
<dbReference type="Proteomes" id="UP000053144">
    <property type="component" value="Unassembled WGS sequence"/>
</dbReference>
<feature type="region of interest" description="Disordered" evidence="1">
    <location>
        <begin position="1"/>
        <end position="58"/>
    </location>
</feature>
<evidence type="ECO:0000313" key="2">
    <source>
        <dbReference type="EMBL" id="KOM26153.1"/>
    </source>
</evidence>
<gene>
    <name evidence="2" type="ORF">LR48_Vigan233s002000</name>
</gene>
<dbReference type="EMBL" id="KQ258307">
    <property type="protein sequence ID" value="KOM26153.1"/>
    <property type="molecule type" value="Genomic_DNA"/>
</dbReference>
<organism evidence="2 3">
    <name type="scientific">Phaseolus angularis</name>
    <name type="common">Azuki bean</name>
    <name type="synonym">Vigna angularis</name>
    <dbReference type="NCBI Taxonomy" id="3914"/>
    <lineage>
        <taxon>Eukaryota</taxon>
        <taxon>Viridiplantae</taxon>
        <taxon>Streptophyta</taxon>
        <taxon>Embryophyta</taxon>
        <taxon>Tracheophyta</taxon>
        <taxon>Spermatophyta</taxon>
        <taxon>Magnoliopsida</taxon>
        <taxon>eudicotyledons</taxon>
        <taxon>Gunneridae</taxon>
        <taxon>Pentapetalae</taxon>
        <taxon>rosids</taxon>
        <taxon>fabids</taxon>
        <taxon>Fabales</taxon>
        <taxon>Fabaceae</taxon>
        <taxon>Papilionoideae</taxon>
        <taxon>50 kb inversion clade</taxon>
        <taxon>NPAAA clade</taxon>
        <taxon>indigoferoid/millettioid clade</taxon>
        <taxon>Phaseoleae</taxon>
        <taxon>Vigna</taxon>
    </lineage>
</organism>
<accession>A0A0L9T6E8</accession>
<feature type="compositionally biased region" description="Basic and acidic residues" evidence="1">
    <location>
        <begin position="1"/>
        <end position="13"/>
    </location>
</feature>
<name>A0A0L9T6E8_PHAAN</name>
<sequence>MAKEQRCQRKNESFGEMAHRKHFNGVERETTSSKDIGGPKRRTNNGGQRHHFNDGESFKGRNFNDGDRVLKDFSVTMSIIFVSSSEKSEGKGDYGNKIMSLNDEDTIIAIKIDVIEEGDGFAWPLPVVPSYDWASREVGKFVSNFNTGGEFGWFTKHIPLLKAVDNARFFKLIVCKKNDRMYHGKMIASHDFFFKYSSLLKDLLVHPTFNEFQISVLRELNVARTPLHSNGWSFVQAFKVLCSTLDLTPTPLIFLHYFCTRPNAKKS</sequence>
<dbReference type="Gramene" id="KOM26153">
    <property type="protein sequence ID" value="KOM26153"/>
    <property type="gene ID" value="LR48_Vigan233s002000"/>
</dbReference>